<evidence type="ECO:0000313" key="3">
    <source>
        <dbReference type="Proteomes" id="UP001306950"/>
    </source>
</evidence>
<dbReference type="EMBL" id="JAZHPZ010000002">
    <property type="protein sequence ID" value="MEF2965377.1"/>
    <property type="molecule type" value="Genomic_DNA"/>
</dbReference>
<dbReference type="InterPro" id="IPR000182">
    <property type="entry name" value="GNAT_dom"/>
</dbReference>
<accession>A0ABU7VNQ2</accession>
<dbReference type="InterPro" id="IPR016181">
    <property type="entry name" value="Acyl_CoA_acyltransferase"/>
</dbReference>
<keyword evidence="2" id="KW-0012">Acyltransferase</keyword>
<dbReference type="SUPFAM" id="SSF55729">
    <property type="entry name" value="Acyl-CoA N-acyltransferases (Nat)"/>
    <property type="match status" value="1"/>
</dbReference>
<organism evidence="2 3">
    <name type="scientific">Paenibacillus haidiansis</name>
    <dbReference type="NCBI Taxonomy" id="1574488"/>
    <lineage>
        <taxon>Bacteria</taxon>
        <taxon>Bacillati</taxon>
        <taxon>Bacillota</taxon>
        <taxon>Bacilli</taxon>
        <taxon>Bacillales</taxon>
        <taxon>Paenibacillaceae</taxon>
        <taxon>Paenibacillus</taxon>
    </lineage>
</organism>
<feature type="domain" description="N-acetyltransferase" evidence="1">
    <location>
        <begin position="22"/>
        <end position="171"/>
    </location>
</feature>
<protein>
    <submittedName>
        <fullName evidence="2">GNAT family N-acetyltransferase</fullName>
        <ecNumber evidence="2">2.3.1.-</ecNumber>
    </submittedName>
</protein>
<dbReference type="PROSITE" id="PS51186">
    <property type="entry name" value="GNAT"/>
    <property type="match status" value="1"/>
</dbReference>
<evidence type="ECO:0000313" key="2">
    <source>
        <dbReference type="EMBL" id="MEF2965377.1"/>
    </source>
</evidence>
<name>A0ABU7VNQ2_9BACL</name>
<sequence length="186" mass="22130">MNIKVHLTGKDESYLIKNLYPLYLYDLSEHYVRYPNIHGIFEESDDFRTLGDQYDVQNIWWEKPDCLYAYLILVDQKPAGFILIATPPHCAKGIDYFVHEFFLLRPFRGRGIAERAAIEVFEQFKGKWELFTNPSERNIVGQKFWRKTISKYSNDNYVELLDDTFDGHKLIFRFDNSSDNKRPSLR</sequence>
<keyword evidence="3" id="KW-1185">Reference proteome</keyword>
<reference evidence="2 3" key="1">
    <citation type="submission" date="2024-02" db="EMBL/GenBank/DDBJ databases">
        <title>A nitrogen-fixing paenibacillus bacterium.</title>
        <authorList>
            <person name="Zhang W.L."/>
            <person name="Chen S.F."/>
        </authorList>
    </citation>
    <scope>NUCLEOTIDE SEQUENCE [LARGE SCALE GENOMIC DNA]</scope>
    <source>
        <strain evidence="2 3">M1</strain>
    </source>
</reference>
<dbReference type="Pfam" id="PF00583">
    <property type="entry name" value="Acetyltransf_1"/>
    <property type="match status" value="1"/>
</dbReference>
<proteinExistence type="predicted"/>
<dbReference type="GO" id="GO:0016746">
    <property type="term" value="F:acyltransferase activity"/>
    <property type="evidence" value="ECO:0007669"/>
    <property type="project" value="UniProtKB-KW"/>
</dbReference>
<dbReference type="Gene3D" id="3.40.630.30">
    <property type="match status" value="1"/>
</dbReference>
<gene>
    <name evidence="2" type="ORF">V3851_05980</name>
</gene>
<evidence type="ECO:0000259" key="1">
    <source>
        <dbReference type="PROSITE" id="PS51186"/>
    </source>
</evidence>
<dbReference type="CDD" id="cd04301">
    <property type="entry name" value="NAT_SF"/>
    <property type="match status" value="1"/>
</dbReference>
<dbReference type="RefSeq" id="WP_331845609.1">
    <property type="nucleotide sequence ID" value="NZ_JAZHPZ010000002.1"/>
</dbReference>
<comment type="caution">
    <text evidence="2">The sequence shown here is derived from an EMBL/GenBank/DDBJ whole genome shotgun (WGS) entry which is preliminary data.</text>
</comment>
<dbReference type="EC" id="2.3.1.-" evidence="2"/>
<keyword evidence="2" id="KW-0808">Transferase</keyword>
<dbReference type="Proteomes" id="UP001306950">
    <property type="component" value="Unassembled WGS sequence"/>
</dbReference>